<evidence type="ECO:0000313" key="2">
    <source>
        <dbReference type="Proteomes" id="UP000499080"/>
    </source>
</evidence>
<organism evidence="1 2">
    <name type="scientific">Araneus ventricosus</name>
    <name type="common">Orbweaver spider</name>
    <name type="synonym">Epeira ventricosa</name>
    <dbReference type="NCBI Taxonomy" id="182803"/>
    <lineage>
        <taxon>Eukaryota</taxon>
        <taxon>Metazoa</taxon>
        <taxon>Ecdysozoa</taxon>
        <taxon>Arthropoda</taxon>
        <taxon>Chelicerata</taxon>
        <taxon>Arachnida</taxon>
        <taxon>Araneae</taxon>
        <taxon>Araneomorphae</taxon>
        <taxon>Entelegynae</taxon>
        <taxon>Araneoidea</taxon>
        <taxon>Araneidae</taxon>
        <taxon>Araneus</taxon>
    </lineage>
</organism>
<name>A0A4Y2NR77_ARAVE</name>
<sequence>MAITSPSMVLSDEMWPDVINVKLDRKVIMIRAPVRKCIRKLIQFRQLMIYFNKMLRSNSPLQVVYTWTKVSSRFGENAGNHVLTSSLEPISSKQPLVVIPISNQGIKGHGARSGLFGRGVTYSIFEGQIVHNNFGSMSTCTSYGVGANRMGE</sequence>
<comment type="caution">
    <text evidence="1">The sequence shown here is derived from an EMBL/GenBank/DDBJ whole genome shotgun (WGS) entry which is preliminary data.</text>
</comment>
<dbReference type="EMBL" id="BGPR01009475">
    <property type="protein sequence ID" value="GBN40246.1"/>
    <property type="molecule type" value="Genomic_DNA"/>
</dbReference>
<dbReference type="Proteomes" id="UP000499080">
    <property type="component" value="Unassembled WGS sequence"/>
</dbReference>
<evidence type="ECO:0000313" key="1">
    <source>
        <dbReference type="EMBL" id="GBN40246.1"/>
    </source>
</evidence>
<keyword evidence="2" id="KW-1185">Reference proteome</keyword>
<protein>
    <submittedName>
        <fullName evidence="1">Uncharacterized protein</fullName>
    </submittedName>
</protein>
<proteinExistence type="predicted"/>
<dbReference type="AlphaFoldDB" id="A0A4Y2NR77"/>
<gene>
    <name evidence="1" type="ORF">AVEN_106824_1</name>
</gene>
<accession>A0A4Y2NR77</accession>
<reference evidence="1 2" key="1">
    <citation type="journal article" date="2019" name="Sci. Rep.">
        <title>Orb-weaving spider Araneus ventricosus genome elucidates the spidroin gene catalogue.</title>
        <authorList>
            <person name="Kono N."/>
            <person name="Nakamura H."/>
            <person name="Ohtoshi R."/>
            <person name="Moran D.A.P."/>
            <person name="Shinohara A."/>
            <person name="Yoshida Y."/>
            <person name="Fujiwara M."/>
            <person name="Mori M."/>
            <person name="Tomita M."/>
            <person name="Arakawa K."/>
        </authorList>
    </citation>
    <scope>NUCLEOTIDE SEQUENCE [LARGE SCALE GENOMIC DNA]</scope>
</reference>